<dbReference type="VEuPathDB" id="TriTrypDB:Lsey_0076_0340"/>
<feature type="region of interest" description="Disordered" evidence="1">
    <location>
        <begin position="30"/>
        <end position="71"/>
    </location>
</feature>
<dbReference type="AlphaFoldDB" id="A0A0N1HY97"/>
<feature type="region of interest" description="Disordered" evidence="1">
    <location>
        <begin position="94"/>
        <end position="118"/>
    </location>
</feature>
<feature type="compositionally biased region" description="Basic and acidic residues" evidence="1">
    <location>
        <begin position="33"/>
        <end position="42"/>
    </location>
</feature>
<comment type="caution">
    <text evidence="2">The sequence shown here is derived from an EMBL/GenBank/DDBJ whole genome shotgun (WGS) entry which is preliminary data.</text>
</comment>
<dbReference type="EMBL" id="LJSK01000076">
    <property type="protein sequence ID" value="KPI87738.1"/>
    <property type="molecule type" value="Genomic_DNA"/>
</dbReference>
<evidence type="ECO:0000256" key="1">
    <source>
        <dbReference type="SAM" id="MobiDB-lite"/>
    </source>
</evidence>
<evidence type="ECO:0000313" key="2">
    <source>
        <dbReference type="EMBL" id="KPI87738.1"/>
    </source>
</evidence>
<gene>
    <name evidence="2" type="ORF">ABL78_3211</name>
</gene>
<sequence>MPRSKDDPTVLRRQLLIELSVLRQRYARLSGGGKDDSIHETDLSSPRVHGGTAASPPASVASTEDEEDAGALCQSDRDAIEALFHSVDDFTRDFNEGKGGLERDDIESKIMRGNMPKN</sequence>
<proteinExistence type="predicted"/>
<accession>A0A0N1HY97</accession>
<name>A0A0N1HY97_LEPSE</name>
<reference evidence="2 3" key="1">
    <citation type="journal article" date="2015" name="PLoS Pathog.">
        <title>Leptomonas seymouri: Adaptations to the Dixenous Life Cycle Analyzed by Genome Sequencing, Transcriptome Profiling and Co-infection with Leishmania donovani.</title>
        <authorList>
            <person name="Kraeva N."/>
            <person name="Butenko A."/>
            <person name="Hlavacova J."/>
            <person name="Kostygov A."/>
            <person name="Myskova J."/>
            <person name="Grybchuk D."/>
            <person name="Lestinova T."/>
            <person name="Votypka J."/>
            <person name="Volf P."/>
            <person name="Opperdoes F."/>
            <person name="Flegontov P."/>
            <person name="Lukes J."/>
            <person name="Yurchenko V."/>
        </authorList>
    </citation>
    <scope>NUCLEOTIDE SEQUENCE [LARGE SCALE GENOMIC DNA]</scope>
    <source>
        <strain evidence="2 3">ATCC 30220</strain>
    </source>
</reference>
<dbReference type="OMA" id="TREFNEG"/>
<feature type="compositionally biased region" description="Basic and acidic residues" evidence="1">
    <location>
        <begin position="94"/>
        <end position="110"/>
    </location>
</feature>
<protein>
    <submittedName>
        <fullName evidence="2">Uncharacterized protein</fullName>
    </submittedName>
</protein>
<dbReference type="Proteomes" id="UP000038009">
    <property type="component" value="Unassembled WGS sequence"/>
</dbReference>
<dbReference type="OrthoDB" id="271633at2759"/>
<evidence type="ECO:0000313" key="3">
    <source>
        <dbReference type="Proteomes" id="UP000038009"/>
    </source>
</evidence>
<organism evidence="2 3">
    <name type="scientific">Leptomonas seymouri</name>
    <dbReference type="NCBI Taxonomy" id="5684"/>
    <lineage>
        <taxon>Eukaryota</taxon>
        <taxon>Discoba</taxon>
        <taxon>Euglenozoa</taxon>
        <taxon>Kinetoplastea</taxon>
        <taxon>Metakinetoplastina</taxon>
        <taxon>Trypanosomatida</taxon>
        <taxon>Trypanosomatidae</taxon>
        <taxon>Leishmaniinae</taxon>
        <taxon>Leptomonas</taxon>
    </lineage>
</organism>
<keyword evidence="3" id="KW-1185">Reference proteome</keyword>
<feature type="compositionally biased region" description="Low complexity" evidence="1">
    <location>
        <begin position="53"/>
        <end position="62"/>
    </location>
</feature>